<keyword evidence="3" id="KW-1185">Reference proteome</keyword>
<organism evidence="2 3">
    <name type="scientific">Suillus discolor</name>
    <dbReference type="NCBI Taxonomy" id="1912936"/>
    <lineage>
        <taxon>Eukaryota</taxon>
        <taxon>Fungi</taxon>
        <taxon>Dikarya</taxon>
        <taxon>Basidiomycota</taxon>
        <taxon>Agaricomycotina</taxon>
        <taxon>Agaricomycetes</taxon>
        <taxon>Agaricomycetidae</taxon>
        <taxon>Boletales</taxon>
        <taxon>Suillineae</taxon>
        <taxon>Suillaceae</taxon>
        <taxon>Suillus</taxon>
    </lineage>
</organism>
<evidence type="ECO:0000313" key="2">
    <source>
        <dbReference type="EMBL" id="KAG2108263.1"/>
    </source>
</evidence>
<protein>
    <submittedName>
        <fullName evidence="2">Uncharacterized protein</fullName>
    </submittedName>
</protein>
<dbReference type="EMBL" id="JABBWM010000028">
    <property type="protein sequence ID" value="KAG2108263.1"/>
    <property type="molecule type" value="Genomic_DNA"/>
</dbReference>
<proteinExistence type="predicted"/>
<gene>
    <name evidence="2" type="ORF">F5147DRAFT_773847</name>
</gene>
<sequence length="233" mass="25754">MDYYLWLDHTADGLDDDCRQALQKAHGVTFEGLKNGQCPDILVFVLDWIAYHKEKCKEHDFCGALQGSRGGEDIQHLLNVIDDSFNTPEGPISTPSVINSPAPDNSSTQNVSVADDINMSNPFPMFPLPFDIECCTISLNNLGDDAQEILVGCLGKWLPSHVAMRFREIQGLDHDEPLENLVSNGILLTARSTDEFLEIFGMAEMIATCQELLVECGAMARFFTVAGHALYTL</sequence>
<evidence type="ECO:0000256" key="1">
    <source>
        <dbReference type="SAM" id="MobiDB-lite"/>
    </source>
</evidence>
<feature type="compositionally biased region" description="Polar residues" evidence="1">
    <location>
        <begin position="93"/>
        <end position="109"/>
    </location>
</feature>
<dbReference type="RefSeq" id="XP_041292782.1">
    <property type="nucleotide sequence ID" value="XM_041441527.1"/>
</dbReference>
<accession>A0A9P7JU21</accession>
<name>A0A9P7JU21_9AGAM</name>
<comment type="caution">
    <text evidence="2">The sequence shown here is derived from an EMBL/GenBank/DDBJ whole genome shotgun (WGS) entry which is preliminary data.</text>
</comment>
<evidence type="ECO:0000313" key="3">
    <source>
        <dbReference type="Proteomes" id="UP000823399"/>
    </source>
</evidence>
<feature type="region of interest" description="Disordered" evidence="1">
    <location>
        <begin position="90"/>
        <end position="109"/>
    </location>
</feature>
<dbReference type="GeneID" id="64703786"/>
<dbReference type="Proteomes" id="UP000823399">
    <property type="component" value="Unassembled WGS sequence"/>
</dbReference>
<dbReference type="AlphaFoldDB" id="A0A9P7JU21"/>
<reference evidence="2" key="1">
    <citation type="journal article" date="2020" name="New Phytol.">
        <title>Comparative genomics reveals dynamic genome evolution in host specialist ectomycorrhizal fungi.</title>
        <authorList>
            <person name="Lofgren L.A."/>
            <person name="Nguyen N.H."/>
            <person name="Vilgalys R."/>
            <person name="Ruytinx J."/>
            <person name="Liao H.L."/>
            <person name="Branco S."/>
            <person name="Kuo A."/>
            <person name="LaButti K."/>
            <person name="Lipzen A."/>
            <person name="Andreopoulos W."/>
            <person name="Pangilinan J."/>
            <person name="Riley R."/>
            <person name="Hundley H."/>
            <person name="Na H."/>
            <person name="Barry K."/>
            <person name="Grigoriev I.V."/>
            <person name="Stajich J.E."/>
            <person name="Kennedy P.G."/>
        </authorList>
    </citation>
    <scope>NUCLEOTIDE SEQUENCE</scope>
    <source>
        <strain evidence="2">FC423</strain>
    </source>
</reference>
<dbReference type="OrthoDB" id="2643134at2759"/>